<gene>
    <name evidence="1" type="ORF">Tci_434976</name>
</gene>
<sequence>MIKRKVADGRRGKFRACLFCNTNTNADLQSYQSLSTIVVLAGQGITQGTSEKCSALWRDVKRCVVTEYMHKIVVETNTWSQSLGAESASQMHRTNTVTEATTLLGMMLLAKADRFLARCGNGADGYIWKEIMKPSTWMLTSSLRNLERHMLQYPAPARVGDQALLQLNIVCTSDSNSTIMATFGAALSVAKEIIVSPIEVDMDIQK</sequence>
<organism evidence="1">
    <name type="scientific">Tanacetum cinerariifolium</name>
    <name type="common">Dalmatian daisy</name>
    <name type="synonym">Chrysanthemum cinerariifolium</name>
    <dbReference type="NCBI Taxonomy" id="118510"/>
    <lineage>
        <taxon>Eukaryota</taxon>
        <taxon>Viridiplantae</taxon>
        <taxon>Streptophyta</taxon>
        <taxon>Embryophyta</taxon>
        <taxon>Tracheophyta</taxon>
        <taxon>Spermatophyta</taxon>
        <taxon>Magnoliopsida</taxon>
        <taxon>eudicotyledons</taxon>
        <taxon>Gunneridae</taxon>
        <taxon>Pentapetalae</taxon>
        <taxon>asterids</taxon>
        <taxon>campanulids</taxon>
        <taxon>Asterales</taxon>
        <taxon>Asteraceae</taxon>
        <taxon>Asteroideae</taxon>
        <taxon>Anthemideae</taxon>
        <taxon>Anthemidinae</taxon>
        <taxon>Tanacetum</taxon>
    </lineage>
</organism>
<evidence type="ECO:0000313" key="1">
    <source>
        <dbReference type="EMBL" id="GEY63002.1"/>
    </source>
</evidence>
<protein>
    <submittedName>
        <fullName evidence="1">Uncharacterized protein</fullName>
    </submittedName>
</protein>
<dbReference type="AlphaFoldDB" id="A0A699HR57"/>
<dbReference type="EMBL" id="BKCJ010195108">
    <property type="protein sequence ID" value="GEY63002.1"/>
    <property type="molecule type" value="Genomic_DNA"/>
</dbReference>
<comment type="caution">
    <text evidence="1">The sequence shown here is derived from an EMBL/GenBank/DDBJ whole genome shotgun (WGS) entry which is preliminary data.</text>
</comment>
<proteinExistence type="predicted"/>
<accession>A0A699HR57</accession>
<name>A0A699HR57_TANCI</name>
<feature type="non-terminal residue" evidence="1">
    <location>
        <position position="206"/>
    </location>
</feature>
<reference evidence="1" key="1">
    <citation type="journal article" date="2019" name="Sci. Rep.">
        <title>Draft genome of Tanacetum cinerariifolium, the natural source of mosquito coil.</title>
        <authorList>
            <person name="Yamashiro T."/>
            <person name="Shiraishi A."/>
            <person name="Satake H."/>
            <person name="Nakayama K."/>
        </authorList>
    </citation>
    <scope>NUCLEOTIDE SEQUENCE</scope>
</reference>